<dbReference type="STRING" id="574375.AZF08_18435"/>
<keyword evidence="2" id="KW-1185">Reference proteome</keyword>
<accession>A0A073KD05</accession>
<name>A0A073KD05_9BACI</name>
<sequence length="171" mass="19043">MAKKNNIARNIALGVAAGVAVSMLKKENREKVKNTAEKAKTKMIEIGENAKIKEKVQTVTDKGRELADFNVVKAKVAEIKKLTPAVVETLKETREIFSKKKLHPVEKPETIEIQAAPLKAEELKAEDEPVVAEDGGMKEARELFMKDSNAEEKKTEAYIELKQDKEAKKSV</sequence>
<dbReference type="AlphaFoldDB" id="A0A073KD05"/>
<dbReference type="InterPro" id="IPR025276">
    <property type="entry name" value="DUF4075"/>
</dbReference>
<dbReference type="OrthoDB" id="2866098at2"/>
<comment type="caution">
    <text evidence="1">The sequence shown here is derived from an EMBL/GenBank/DDBJ whole genome shotgun (WGS) entry which is preliminary data.</text>
</comment>
<gene>
    <name evidence="1" type="ORF">BAGA_26715</name>
</gene>
<organism evidence="1 2">
    <name type="scientific">Bacillus gaemokensis</name>
    <dbReference type="NCBI Taxonomy" id="574375"/>
    <lineage>
        <taxon>Bacteria</taxon>
        <taxon>Bacillati</taxon>
        <taxon>Bacillota</taxon>
        <taxon>Bacilli</taxon>
        <taxon>Bacillales</taxon>
        <taxon>Bacillaceae</taxon>
        <taxon>Bacillus</taxon>
        <taxon>Bacillus cereus group</taxon>
    </lineage>
</organism>
<protein>
    <recommendedName>
        <fullName evidence="3">Mature parasite-infected erythrocyte surface antigen</fullName>
    </recommendedName>
</protein>
<evidence type="ECO:0008006" key="3">
    <source>
        <dbReference type="Google" id="ProtNLM"/>
    </source>
</evidence>
<reference evidence="1 2" key="1">
    <citation type="submission" date="2014-06" db="EMBL/GenBank/DDBJ databases">
        <title>Draft genome sequence of Bacillus gaemokensis JCM 15801 (MCCC 1A00707).</title>
        <authorList>
            <person name="Lai Q."/>
            <person name="Liu Y."/>
            <person name="Shao Z."/>
        </authorList>
    </citation>
    <scope>NUCLEOTIDE SEQUENCE [LARGE SCALE GENOMIC DNA]</scope>
    <source>
        <strain evidence="1 2">JCM 15801</strain>
    </source>
</reference>
<dbReference type="Proteomes" id="UP000027778">
    <property type="component" value="Unassembled WGS sequence"/>
</dbReference>
<proteinExistence type="predicted"/>
<evidence type="ECO:0000313" key="1">
    <source>
        <dbReference type="EMBL" id="KEK24337.1"/>
    </source>
</evidence>
<dbReference type="Pfam" id="PF13294">
    <property type="entry name" value="DUF4075"/>
    <property type="match status" value="1"/>
</dbReference>
<dbReference type="EMBL" id="JOTM01000007">
    <property type="protein sequence ID" value="KEK24337.1"/>
    <property type="molecule type" value="Genomic_DNA"/>
</dbReference>
<evidence type="ECO:0000313" key="2">
    <source>
        <dbReference type="Proteomes" id="UP000027778"/>
    </source>
</evidence>
<dbReference type="RefSeq" id="WP_033674407.1">
    <property type="nucleotide sequence ID" value="NZ_JOTM01000007.1"/>
</dbReference>